<feature type="domain" description="Protein kinase" evidence="9">
    <location>
        <begin position="436"/>
        <end position="722"/>
    </location>
</feature>
<dbReference type="SUPFAM" id="SSF52058">
    <property type="entry name" value="L domain-like"/>
    <property type="match status" value="1"/>
</dbReference>
<evidence type="ECO:0000256" key="8">
    <source>
        <dbReference type="SAM" id="Phobius"/>
    </source>
</evidence>
<evidence type="ECO:0000256" key="5">
    <source>
        <dbReference type="ARBA" id="ARBA00022989"/>
    </source>
</evidence>
<name>A0A0E0CF75_9ORYZ</name>
<dbReference type="InterPro" id="IPR032675">
    <property type="entry name" value="LRR_dom_sf"/>
</dbReference>
<dbReference type="InterPro" id="IPR011009">
    <property type="entry name" value="Kinase-like_dom_sf"/>
</dbReference>
<proteinExistence type="predicted"/>
<dbReference type="SUPFAM" id="SSF56112">
    <property type="entry name" value="Protein kinase-like (PK-like)"/>
    <property type="match status" value="1"/>
</dbReference>
<keyword evidence="11" id="KW-1185">Reference proteome</keyword>
<dbReference type="Gene3D" id="3.80.10.10">
    <property type="entry name" value="Ribonuclease Inhibitor"/>
    <property type="match status" value="1"/>
</dbReference>
<evidence type="ECO:0000313" key="11">
    <source>
        <dbReference type="Proteomes" id="UP000008021"/>
    </source>
</evidence>
<accession>A0A0E0CF75</accession>
<dbReference type="InterPro" id="IPR001245">
    <property type="entry name" value="Ser-Thr/Tyr_kinase_cat_dom"/>
</dbReference>
<protein>
    <recommendedName>
        <fullName evidence="9">Protein kinase domain-containing protein</fullName>
    </recommendedName>
</protein>
<evidence type="ECO:0000256" key="1">
    <source>
        <dbReference type="ARBA" id="ARBA00004370"/>
    </source>
</evidence>
<evidence type="ECO:0000313" key="10">
    <source>
        <dbReference type="EnsemblPlants" id="OMERI02G03700.1"/>
    </source>
</evidence>
<evidence type="ECO:0000259" key="9">
    <source>
        <dbReference type="PROSITE" id="PS50011"/>
    </source>
</evidence>
<dbReference type="InterPro" id="IPR001611">
    <property type="entry name" value="Leu-rich_rpt"/>
</dbReference>
<dbReference type="InterPro" id="IPR046959">
    <property type="entry name" value="PRK1-6/SRF4-like"/>
</dbReference>
<dbReference type="FunFam" id="3.80.10.10:FF:000717">
    <property type="entry name" value="Os02g0136900 protein"/>
    <property type="match status" value="1"/>
</dbReference>
<dbReference type="PANTHER" id="PTHR48007:SF3">
    <property type="entry name" value="PROTEIN KINASE DOMAIN-CONTAINING PROTEIN"/>
    <property type="match status" value="1"/>
</dbReference>
<organism evidence="10">
    <name type="scientific">Oryza meridionalis</name>
    <dbReference type="NCBI Taxonomy" id="40149"/>
    <lineage>
        <taxon>Eukaryota</taxon>
        <taxon>Viridiplantae</taxon>
        <taxon>Streptophyta</taxon>
        <taxon>Embryophyta</taxon>
        <taxon>Tracheophyta</taxon>
        <taxon>Spermatophyta</taxon>
        <taxon>Magnoliopsida</taxon>
        <taxon>Liliopsida</taxon>
        <taxon>Poales</taxon>
        <taxon>Poaceae</taxon>
        <taxon>BOP clade</taxon>
        <taxon>Oryzoideae</taxon>
        <taxon>Oryzeae</taxon>
        <taxon>Oryzinae</taxon>
        <taxon>Oryza</taxon>
    </lineage>
</organism>
<dbReference type="GO" id="GO:0016020">
    <property type="term" value="C:membrane"/>
    <property type="evidence" value="ECO:0007669"/>
    <property type="project" value="UniProtKB-SubCell"/>
</dbReference>
<evidence type="ECO:0000256" key="4">
    <source>
        <dbReference type="ARBA" id="ARBA00022737"/>
    </source>
</evidence>
<evidence type="ECO:0000256" key="3">
    <source>
        <dbReference type="ARBA" id="ARBA00022692"/>
    </source>
</evidence>
<reference evidence="10" key="2">
    <citation type="submission" date="2018-05" db="EMBL/GenBank/DDBJ databases">
        <title>OmerRS3 (Oryza meridionalis Reference Sequence Version 3).</title>
        <authorList>
            <person name="Zhang J."/>
            <person name="Kudrna D."/>
            <person name="Lee S."/>
            <person name="Talag J."/>
            <person name="Welchert J."/>
            <person name="Wing R.A."/>
        </authorList>
    </citation>
    <scope>NUCLEOTIDE SEQUENCE [LARGE SCALE GENOMIC DNA]</scope>
    <source>
        <strain evidence="10">cv. OR44</strain>
    </source>
</reference>
<keyword evidence="2" id="KW-0433">Leucine-rich repeat</keyword>
<evidence type="ECO:0000256" key="6">
    <source>
        <dbReference type="ARBA" id="ARBA00023136"/>
    </source>
</evidence>
<dbReference type="Proteomes" id="UP000008021">
    <property type="component" value="Chromosome 2"/>
</dbReference>
<evidence type="ECO:0000256" key="2">
    <source>
        <dbReference type="ARBA" id="ARBA00022614"/>
    </source>
</evidence>
<dbReference type="Gramene" id="OMERI02G03700.1">
    <property type="protein sequence ID" value="OMERI02G03700.1"/>
    <property type="gene ID" value="OMERI02G03700"/>
</dbReference>
<sequence>MQASVISTSSLLLAPYKLAQREEESGVHLAYTDRCCSQFSPPFLPRRFLDSISKPIGSTMQFRLVILVLLLSCSLQLLRAFPFPIPFFGPFTSPQDVDAINELYASLGSPDLHGWASSGGDPCMEAWQGVQCLGPNITAIELRGAGLGGKLSETLGKFTAMTALDLSSNRIGGVIPESLPPAVKQLDLSSNSLSGKLPDSMAKLNSLSTLHVQNNQLTGTLDVLGDLPLKDLDIENNLFSGPIPEKLINIPKFLRNGNHLTIPTMPGSSPTPDTIPGSPPTPAAAAAAPRSGASHPPIYVIPATPHGAAQGDPPRHGKKVSPAKAAGFSILAAGSLTIAVLLIVFAVSKRRRETSLHGGFLRGVEMSTPDWSGKPSGQSAVVKVDKEQSTVAEEKDTKGSISSYQKNVQESLQNHPLQFKFTIFTVASLQQYTNSFSEQNLMRQTLFGKIYLAEHQDIKFAVLKLDEAMARMPVDEFLRMVQRISELQHPNIEELAGCCVEHGQRLLVYKHFSDETLDDMIHLKKLASSDDPAAKITLPWDARVAVALEAAKALEYLHEGGQRQVVHQHFRPEHVLVDGEMRVRVSGCGLAAAVKSGLDLQSECWLDALSYEPPEAAAAPWTDKGDVYSFGVVMLQLLTGRRPYDGARPRGERRLVAWASSRLHDLTALEKMADPRLGTPAPPPATVRSMSRFADVISRCTQQEAEFRPAMSQVVQDLRRALQPARDACGQQSCSN</sequence>
<reference evidence="10" key="1">
    <citation type="submission" date="2015-04" db="UniProtKB">
        <authorList>
            <consortium name="EnsemblPlants"/>
        </authorList>
    </citation>
    <scope>IDENTIFICATION</scope>
</reference>
<dbReference type="InterPro" id="IPR000719">
    <property type="entry name" value="Prot_kinase_dom"/>
</dbReference>
<dbReference type="Gene3D" id="1.10.510.10">
    <property type="entry name" value="Transferase(Phosphotransferase) domain 1"/>
    <property type="match status" value="1"/>
</dbReference>
<dbReference type="EnsemblPlants" id="OMERI02G03700.1">
    <property type="protein sequence ID" value="OMERI02G03700.1"/>
    <property type="gene ID" value="OMERI02G03700"/>
</dbReference>
<dbReference type="InterPro" id="IPR013210">
    <property type="entry name" value="LRR_N_plant-typ"/>
</dbReference>
<dbReference type="Pfam" id="PF07714">
    <property type="entry name" value="PK_Tyr_Ser-Thr"/>
    <property type="match status" value="1"/>
</dbReference>
<dbReference type="PANTHER" id="PTHR48007">
    <property type="entry name" value="LEUCINE-RICH REPEAT RECEPTOR-LIKE PROTEIN KINASE PXC1"/>
    <property type="match status" value="1"/>
</dbReference>
<dbReference type="AlphaFoldDB" id="A0A0E0CF75"/>
<dbReference type="GO" id="GO:0005524">
    <property type="term" value="F:ATP binding"/>
    <property type="evidence" value="ECO:0007669"/>
    <property type="project" value="InterPro"/>
</dbReference>
<dbReference type="Pfam" id="PF13855">
    <property type="entry name" value="LRR_8"/>
    <property type="match status" value="1"/>
</dbReference>
<dbReference type="STRING" id="40149.A0A0E0CF75"/>
<feature type="compositionally biased region" description="Low complexity" evidence="7">
    <location>
        <begin position="283"/>
        <end position="297"/>
    </location>
</feature>
<keyword evidence="3 8" id="KW-0812">Transmembrane</keyword>
<dbReference type="Gene3D" id="3.30.200.20">
    <property type="entry name" value="Phosphorylase Kinase, domain 1"/>
    <property type="match status" value="1"/>
</dbReference>
<keyword evidence="5 8" id="KW-1133">Transmembrane helix</keyword>
<dbReference type="PROSITE" id="PS50011">
    <property type="entry name" value="PROTEIN_KINASE_DOM"/>
    <property type="match status" value="1"/>
</dbReference>
<keyword evidence="4" id="KW-0677">Repeat</keyword>
<dbReference type="Pfam" id="PF08263">
    <property type="entry name" value="LRRNT_2"/>
    <property type="match status" value="1"/>
</dbReference>
<evidence type="ECO:0000256" key="7">
    <source>
        <dbReference type="SAM" id="MobiDB-lite"/>
    </source>
</evidence>
<dbReference type="eggNOG" id="ENOG502QR8F">
    <property type="taxonomic scope" value="Eukaryota"/>
</dbReference>
<dbReference type="HOGENOM" id="CLU_000288_92_2_1"/>
<feature type="region of interest" description="Disordered" evidence="7">
    <location>
        <begin position="261"/>
        <end position="321"/>
    </location>
</feature>
<comment type="subcellular location">
    <subcellularLocation>
        <location evidence="1">Membrane</location>
    </subcellularLocation>
</comment>
<feature type="compositionally biased region" description="Polar residues" evidence="7">
    <location>
        <begin position="261"/>
        <end position="272"/>
    </location>
</feature>
<feature type="transmembrane region" description="Helical" evidence="8">
    <location>
        <begin position="325"/>
        <end position="347"/>
    </location>
</feature>
<dbReference type="GO" id="GO:0004672">
    <property type="term" value="F:protein kinase activity"/>
    <property type="evidence" value="ECO:0007669"/>
    <property type="project" value="InterPro"/>
</dbReference>
<keyword evidence="6 8" id="KW-0472">Membrane</keyword>
<dbReference type="FunFam" id="1.10.510.10:FF:001150">
    <property type="entry name" value="Os02g0136900 protein"/>
    <property type="match status" value="1"/>
</dbReference>